<dbReference type="SUPFAM" id="SSF52540">
    <property type="entry name" value="P-loop containing nucleoside triphosphate hydrolases"/>
    <property type="match status" value="2"/>
</dbReference>
<dbReference type="OrthoDB" id="9758243at2"/>
<dbReference type="EMBL" id="ADKX01000015">
    <property type="protein sequence ID" value="EFW05793.1"/>
    <property type="molecule type" value="Genomic_DNA"/>
</dbReference>
<reference evidence="3 4" key="1">
    <citation type="submission" date="2010-12" db="EMBL/GenBank/DDBJ databases">
        <title>The Genome Sequence of Coprobacillus sp. strain 29_1.</title>
        <authorList>
            <consortium name="The Broad Institute Genome Sequencing Platform"/>
            <person name="Earl A."/>
            <person name="Ward D."/>
            <person name="Feldgarden M."/>
            <person name="Gevers D."/>
            <person name="Daigneault M."/>
            <person name="Sibley C.D."/>
            <person name="White A."/>
            <person name="Strauss J."/>
            <person name="Allen-Vercoe E."/>
            <person name="Young S.K."/>
            <person name="Zeng Q."/>
            <person name="Gargeya S."/>
            <person name="Fitzgerald M."/>
            <person name="Haas B."/>
            <person name="Abouelleil A."/>
            <person name="Alvarado L."/>
            <person name="Arachchi H.M."/>
            <person name="Berlin A."/>
            <person name="Brown A."/>
            <person name="Chapman S.B."/>
            <person name="Chen Z."/>
            <person name="Dunbar C."/>
            <person name="Freedman E."/>
            <person name="Gearin G."/>
            <person name="Gellesch M."/>
            <person name="Goldberg J."/>
            <person name="Griggs A."/>
            <person name="Gujja S."/>
            <person name="Heilman E."/>
            <person name="Heiman D."/>
            <person name="Howarth C."/>
            <person name="Larson L."/>
            <person name="Lui A."/>
            <person name="MacDonald P.J.P."/>
            <person name="Mehta T."/>
            <person name="Montmayeur A."/>
            <person name="Murphy C."/>
            <person name="Neiman D."/>
            <person name="Pearson M."/>
            <person name="Priest M."/>
            <person name="Roberts A."/>
            <person name="Saif S."/>
            <person name="Shea T."/>
            <person name="Shenoy N."/>
            <person name="Sisk P."/>
            <person name="Stolte C."/>
            <person name="Sykes S."/>
            <person name="White J."/>
            <person name="Yandava C."/>
            <person name="Nusbaum C."/>
            <person name="Birren B."/>
        </authorList>
    </citation>
    <scope>NUCLEOTIDE SEQUENCE [LARGE SCALE GENOMIC DNA]</scope>
    <source>
        <strain evidence="3 4">29_1</strain>
    </source>
</reference>
<dbReference type="Proteomes" id="UP000003157">
    <property type="component" value="Unassembled WGS sequence"/>
</dbReference>
<dbReference type="STRING" id="100884.GCA_000269565_02809"/>
<proteinExistence type="predicted"/>
<dbReference type="eggNOG" id="COG1061">
    <property type="taxonomic scope" value="Bacteria"/>
</dbReference>
<organism evidence="3 4">
    <name type="scientific">Coprobacillus cateniformis</name>
    <dbReference type="NCBI Taxonomy" id="100884"/>
    <lineage>
        <taxon>Bacteria</taxon>
        <taxon>Bacillati</taxon>
        <taxon>Bacillota</taxon>
        <taxon>Erysipelotrichia</taxon>
        <taxon>Erysipelotrichales</taxon>
        <taxon>Coprobacillaceae</taxon>
        <taxon>Coprobacillus</taxon>
    </lineage>
</organism>
<keyword evidence="4" id="KW-1185">Reference proteome</keyword>
<dbReference type="InterPro" id="IPR027417">
    <property type="entry name" value="P-loop_NTPase"/>
</dbReference>
<evidence type="ECO:0000256" key="1">
    <source>
        <dbReference type="SAM" id="Phobius"/>
    </source>
</evidence>
<feature type="domain" description="Helicase ATP-binding" evidence="2">
    <location>
        <begin position="24"/>
        <end position="205"/>
    </location>
</feature>
<dbReference type="RefSeq" id="WP_008788078.1">
    <property type="nucleotide sequence ID" value="NZ_AKCB01000002.1"/>
</dbReference>
<dbReference type="AlphaFoldDB" id="E7G874"/>
<accession>E7G874</accession>
<sequence>MLYDHILEFRGEWRSYQKRVLDHFLEYKRDGKVHIVAAPGSGKTTLGIELIRLLDQPAIILVPTITIREQWVERIEEAFLCQGIVASNYISQDIKDLKLITVTTYQAIHSAMSGYQGELVEEDDEGIKRKEEVDYHDYHLLQAIQDAKIQTICLDECHHLRNEWWKSLETFKKELKWDYTIALTATPPYDSSLSMWTRYIDMCGEIDEEITVPELVKEGSLCPHQDYVYFNYPTKEEQQEIKVFKENGEVLLQRIMNDLQFQSVIQSHQCLHGHIDLDHLLEKPEYLSALLIYLEEKKLSYPTQFKQILGYKQLEKMSVKWLQILLQGLLYDDTFSYHIDEDYQKELIKELKSLGFIERNQVTIVVNQAIEKMLVKSVGKCDSIKDIVFHEYKCMKDDLRLLILTDYIRSEYEKAVGDDSRDVHNLGVLPFFELLRRENENQQENIQLGVLCGTMVIIPSHAKEKLKMLVEEPERISFESLGCISQNEYVKVNMSGNNHSIVGAVSSLFEMGYIQVLIGTKSLLGEGWDSPCVNTLILASFVGSFMLSNQMRGRAIRTFTNNPQKTSHIWHLVCVDPQKAKTLEGLEASEDYQTLCRRMEHFLGLHYTDNIIENGTERLTAIKLPLNQHNIQLTNKQMLQLSSNRDHLKKRWNQSLAVYDKMEVVEDVEVKEKMITAVILTDAIRHFIMTLICGVLGMILGISLLPILGTMAIILGLYLFIVLYCLFIFAKKIVLYKNPLSRLQIFGQGILQAMQATGQLESLHCIVKTELMGIYHVVYLAGGTGHDKTLFAKCVYEFFGEIDNQRYILYKSRKKRKMEGYFVIPEIFAKRKEDAQIFAQYMKPFIGRYDVIYTRNTQGRQILLQGRIHALANRQERCLTKKKVKGALE</sequence>
<protein>
    <recommendedName>
        <fullName evidence="2">Helicase ATP-binding domain-containing protein</fullName>
    </recommendedName>
</protein>
<evidence type="ECO:0000313" key="4">
    <source>
        <dbReference type="Proteomes" id="UP000003157"/>
    </source>
</evidence>
<dbReference type="PANTHER" id="PTHR47396">
    <property type="entry name" value="TYPE I RESTRICTION ENZYME ECOKI R PROTEIN"/>
    <property type="match status" value="1"/>
</dbReference>
<keyword evidence="1" id="KW-1133">Transmembrane helix</keyword>
<dbReference type="GO" id="GO:0016787">
    <property type="term" value="F:hydrolase activity"/>
    <property type="evidence" value="ECO:0007669"/>
    <property type="project" value="InterPro"/>
</dbReference>
<dbReference type="InterPro" id="IPR050742">
    <property type="entry name" value="Helicase_Restrict-Modif_Enz"/>
</dbReference>
<comment type="caution">
    <text evidence="3">The sequence shown here is derived from an EMBL/GenBank/DDBJ whole genome shotgun (WGS) entry which is preliminary data.</text>
</comment>
<dbReference type="GO" id="GO:0003677">
    <property type="term" value="F:DNA binding"/>
    <property type="evidence" value="ECO:0007669"/>
    <property type="project" value="InterPro"/>
</dbReference>
<dbReference type="PANTHER" id="PTHR47396:SF1">
    <property type="entry name" value="ATP-DEPENDENT HELICASE IRC3-RELATED"/>
    <property type="match status" value="1"/>
</dbReference>
<evidence type="ECO:0000313" key="3">
    <source>
        <dbReference type="EMBL" id="EFW05793.1"/>
    </source>
</evidence>
<feature type="transmembrane region" description="Helical" evidence="1">
    <location>
        <begin position="711"/>
        <end position="730"/>
    </location>
</feature>
<dbReference type="GO" id="GO:0005524">
    <property type="term" value="F:ATP binding"/>
    <property type="evidence" value="ECO:0007669"/>
    <property type="project" value="InterPro"/>
</dbReference>
<dbReference type="InterPro" id="IPR006935">
    <property type="entry name" value="Helicase/UvrB_N"/>
</dbReference>
<feature type="transmembrane region" description="Helical" evidence="1">
    <location>
        <begin position="683"/>
        <end position="705"/>
    </location>
</feature>
<dbReference type="Pfam" id="PF04851">
    <property type="entry name" value="ResIII"/>
    <property type="match status" value="1"/>
</dbReference>
<dbReference type="CDD" id="cd18785">
    <property type="entry name" value="SF2_C"/>
    <property type="match status" value="1"/>
</dbReference>
<evidence type="ECO:0000259" key="2">
    <source>
        <dbReference type="PROSITE" id="PS51192"/>
    </source>
</evidence>
<dbReference type="SMART" id="SM00487">
    <property type="entry name" value="DEXDc"/>
    <property type="match status" value="1"/>
</dbReference>
<dbReference type="InterPro" id="IPR014001">
    <property type="entry name" value="Helicase_ATP-bd"/>
</dbReference>
<dbReference type="GO" id="GO:0005829">
    <property type="term" value="C:cytosol"/>
    <property type="evidence" value="ECO:0007669"/>
    <property type="project" value="TreeGrafter"/>
</dbReference>
<dbReference type="GeneID" id="78230612"/>
<dbReference type="Gene3D" id="3.40.50.300">
    <property type="entry name" value="P-loop containing nucleotide triphosphate hydrolases"/>
    <property type="match status" value="2"/>
</dbReference>
<dbReference type="PROSITE" id="PS51192">
    <property type="entry name" value="HELICASE_ATP_BIND_1"/>
    <property type="match status" value="1"/>
</dbReference>
<dbReference type="HOGENOM" id="CLU_012831_0_0_9"/>
<name>E7G874_9FIRM</name>
<keyword evidence="1" id="KW-0472">Membrane</keyword>
<keyword evidence="1" id="KW-0812">Transmembrane</keyword>
<gene>
    <name evidence="3" type="ORF">HMPREF9488_00962</name>
</gene>
<feature type="transmembrane region" description="Helical" evidence="1">
    <location>
        <begin position="528"/>
        <end position="547"/>
    </location>
</feature>